<dbReference type="PANTHER" id="PTHR11236:SF9">
    <property type="entry name" value="ANTHRANILATE SYNTHASE COMPONENT 1"/>
    <property type="match status" value="1"/>
</dbReference>
<dbReference type="Pfam" id="PF04715">
    <property type="entry name" value="Anth_synt_I_N"/>
    <property type="match status" value="1"/>
</dbReference>
<sequence length="469" mass="52807">MDERTFGGWVRAGYNQVPVVAAVPRQGRTPVDLLRALPERNRFLLESTRVSEEGRYSILGAAPFLRFVAKGDRYWIDGRPFEGDPIAALRALLREWRAPRLPDMPLFMGGAVGFFGYDAHRYFQRLPAHRNDDLGIWDIAFHFVNEFLVVDHHADVIYVVATGDRYSECKTRVDALLHAVKHLQGPPPPGEGRGGGDFTSNFTHQDYLTAVRRIQDYIRTGDTYQVNLSQRLETEYRGHGLDLYETLSRIDPVHFASYFQFDDFEIISASPERLVRVDAGKLFTRPIAGTRRTGADDENARFLHELRTCEKELSEHVMLVDLERNDLGRVCRYGSVHVSRLMEITRYAHVMHIESEVVGELSNGKDLLDVVAALFPGGTITGVPKIRTMEIISELEPTARGLYTGSIGYLSFAGDMDLNIAIRTILRKGSRAYVQVGGGVVIDSDPQREFKETLNKARSLLRALGTHSG</sequence>
<organism evidence="3 4">
    <name type="scientific">Pendulispora rubella</name>
    <dbReference type="NCBI Taxonomy" id="2741070"/>
    <lineage>
        <taxon>Bacteria</taxon>
        <taxon>Pseudomonadati</taxon>
        <taxon>Myxococcota</taxon>
        <taxon>Myxococcia</taxon>
        <taxon>Myxococcales</taxon>
        <taxon>Sorangiineae</taxon>
        <taxon>Pendulisporaceae</taxon>
        <taxon>Pendulispora</taxon>
    </lineage>
</organism>
<protein>
    <submittedName>
        <fullName evidence="3">Anthranilate synthase component I family protein</fullName>
    </submittedName>
</protein>
<evidence type="ECO:0000313" key="3">
    <source>
        <dbReference type="EMBL" id="WXB06483.1"/>
    </source>
</evidence>
<feature type="domain" description="Anthranilate synthase component I N-terminal" evidence="2">
    <location>
        <begin position="29"/>
        <end position="159"/>
    </location>
</feature>
<evidence type="ECO:0000259" key="2">
    <source>
        <dbReference type="Pfam" id="PF04715"/>
    </source>
</evidence>
<name>A0ABZ2L6I2_9BACT</name>
<dbReference type="PANTHER" id="PTHR11236">
    <property type="entry name" value="AMINOBENZOATE/ANTHRANILATE SYNTHASE"/>
    <property type="match status" value="1"/>
</dbReference>
<dbReference type="Proteomes" id="UP001374803">
    <property type="component" value="Chromosome"/>
</dbReference>
<dbReference type="EMBL" id="CP089983">
    <property type="protein sequence ID" value="WXB06483.1"/>
    <property type="molecule type" value="Genomic_DNA"/>
</dbReference>
<dbReference type="InterPro" id="IPR006805">
    <property type="entry name" value="Anth_synth_I_N"/>
</dbReference>
<keyword evidence="4" id="KW-1185">Reference proteome</keyword>
<feature type="domain" description="Chorismate-utilising enzyme C-terminal" evidence="1">
    <location>
        <begin position="204"/>
        <end position="456"/>
    </location>
</feature>
<reference evidence="3" key="1">
    <citation type="submission" date="2021-12" db="EMBL/GenBank/DDBJ databases">
        <title>Discovery of the Pendulisporaceae a myxobacterial family with distinct sporulation behavior and unique specialized metabolism.</title>
        <authorList>
            <person name="Garcia R."/>
            <person name="Popoff A."/>
            <person name="Bader C.D."/>
            <person name="Loehr J."/>
            <person name="Walesch S."/>
            <person name="Walt C."/>
            <person name="Boldt J."/>
            <person name="Bunk B."/>
            <person name="Haeckl F.J.F.P.J."/>
            <person name="Gunesch A.P."/>
            <person name="Birkelbach J."/>
            <person name="Nuebel U."/>
            <person name="Pietschmann T."/>
            <person name="Bach T."/>
            <person name="Mueller R."/>
        </authorList>
    </citation>
    <scope>NUCLEOTIDE SEQUENCE</scope>
    <source>
        <strain evidence="3">MSr11367</strain>
    </source>
</reference>
<accession>A0ABZ2L6I2</accession>
<evidence type="ECO:0000259" key="1">
    <source>
        <dbReference type="Pfam" id="PF00425"/>
    </source>
</evidence>
<dbReference type="InterPro" id="IPR015890">
    <property type="entry name" value="Chorismate_C"/>
</dbReference>
<proteinExistence type="predicted"/>
<dbReference type="SUPFAM" id="SSF56322">
    <property type="entry name" value="ADC synthase"/>
    <property type="match status" value="1"/>
</dbReference>
<dbReference type="InterPro" id="IPR005801">
    <property type="entry name" value="ADC_synthase"/>
</dbReference>
<dbReference type="Gene3D" id="3.60.120.10">
    <property type="entry name" value="Anthranilate synthase"/>
    <property type="match status" value="1"/>
</dbReference>
<evidence type="ECO:0000313" key="4">
    <source>
        <dbReference type="Proteomes" id="UP001374803"/>
    </source>
</evidence>
<dbReference type="RefSeq" id="WP_394836131.1">
    <property type="nucleotide sequence ID" value="NZ_CP089929.1"/>
</dbReference>
<dbReference type="Pfam" id="PF00425">
    <property type="entry name" value="Chorismate_bind"/>
    <property type="match status" value="1"/>
</dbReference>
<dbReference type="InterPro" id="IPR019999">
    <property type="entry name" value="Anth_synth_I-like"/>
</dbReference>
<dbReference type="PRINTS" id="PR00095">
    <property type="entry name" value="ANTSNTHASEI"/>
</dbReference>
<gene>
    <name evidence="3" type="ORF">LVJ94_04395</name>
</gene>